<evidence type="ECO:0000259" key="1">
    <source>
        <dbReference type="Pfam" id="PF10056"/>
    </source>
</evidence>
<dbReference type="PANTHER" id="PTHR38113:SF2">
    <property type="entry name" value="DUF2293 DOMAIN-CONTAINING PROTEIN"/>
    <property type="match status" value="1"/>
</dbReference>
<dbReference type="Proteomes" id="UP000800035">
    <property type="component" value="Unassembled WGS sequence"/>
</dbReference>
<reference evidence="2" key="1">
    <citation type="journal article" date="2020" name="Stud. Mycol.">
        <title>101 Dothideomycetes genomes: a test case for predicting lifestyles and emergence of pathogens.</title>
        <authorList>
            <person name="Haridas S."/>
            <person name="Albert R."/>
            <person name="Binder M."/>
            <person name="Bloem J."/>
            <person name="Labutti K."/>
            <person name="Salamov A."/>
            <person name="Andreopoulos B."/>
            <person name="Baker S."/>
            <person name="Barry K."/>
            <person name="Bills G."/>
            <person name="Bluhm B."/>
            <person name="Cannon C."/>
            <person name="Castanera R."/>
            <person name="Culley D."/>
            <person name="Daum C."/>
            <person name="Ezra D."/>
            <person name="Gonzalez J."/>
            <person name="Henrissat B."/>
            <person name="Kuo A."/>
            <person name="Liang C."/>
            <person name="Lipzen A."/>
            <person name="Lutzoni F."/>
            <person name="Magnuson J."/>
            <person name="Mondo S."/>
            <person name="Nolan M."/>
            <person name="Ohm R."/>
            <person name="Pangilinan J."/>
            <person name="Park H.-J."/>
            <person name="Ramirez L."/>
            <person name="Alfaro M."/>
            <person name="Sun H."/>
            <person name="Tritt A."/>
            <person name="Yoshinaga Y."/>
            <person name="Zwiers L.-H."/>
            <person name="Turgeon B."/>
            <person name="Goodwin S."/>
            <person name="Spatafora J."/>
            <person name="Crous P."/>
            <person name="Grigoriev I."/>
        </authorList>
    </citation>
    <scope>NUCLEOTIDE SEQUENCE</scope>
    <source>
        <strain evidence="2">CBS 675.92</strain>
    </source>
</reference>
<sequence>MSSREIIVTPNTPMPQGYAFLKKGIQYKTLHCRRLTHEAGKTVYMVVQHKKTLGIRIPKSIFFHVQSLANETLPARRQATEHRDAALVRTAATEIDRQFPRIPREDKELVLRHGFKKYSGRVGRTGQIPMQRKALFAVIAHIRHKHTKYDELLDGGMGREDARKAIQKKLQDKLRQWGATQDLSWYFKDEVEWLGEDTSE</sequence>
<feature type="domain" description="DUF2293" evidence="1">
    <location>
        <begin position="95"/>
        <end position="178"/>
    </location>
</feature>
<dbReference type="AlphaFoldDB" id="A0A6A5TRE6"/>
<accession>A0A6A5TRE6</accession>
<keyword evidence="3" id="KW-1185">Reference proteome</keyword>
<dbReference type="InterPro" id="IPR018744">
    <property type="entry name" value="DUF2293"/>
</dbReference>
<dbReference type="OrthoDB" id="5381833at2759"/>
<gene>
    <name evidence="2" type="ORF">CC80DRAFT_130715</name>
</gene>
<dbReference type="PANTHER" id="PTHR38113">
    <property type="match status" value="1"/>
</dbReference>
<name>A0A6A5TRE6_9PLEO</name>
<protein>
    <recommendedName>
        <fullName evidence="1">DUF2293 domain-containing protein</fullName>
    </recommendedName>
</protein>
<dbReference type="EMBL" id="ML977000">
    <property type="protein sequence ID" value="KAF1954252.1"/>
    <property type="molecule type" value="Genomic_DNA"/>
</dbReference>
<organism evidence="2 3">
    <name type="scientific">Byssothecium circinans</name>
    <dbReference type="NCBI Taxonomy" id="147558"/>
    <lineage>
        <taxon>Eukaryota</taxon>
        <taxon>Fungi</taxon>
        <taxon>Dikarya</taxon>
        <taxon>Ascomycota</taxon>
        <taxon>Pezizomycotina</taxon>
        <taxon>Dothideomycetes</taxon>
        <taxon>Pleosporomycetidae</taxon>
        <taxon>Pleosporales</taxon>
        <taxon>Massarineae</taxon>
        <taxon>Massarinaceae</taxon>
        <taxon>Byssothecium</taxon>
    </lineage>
</organism>
<evidence type="ECO:0000313" key="3">
    <source>
        <dbReference type="Proteomes" id="UP000800035"/>
    </source>
</evidence>
<dbReference type="Pfam" id="PF10056">
    <property type="entry name" value="DUF2293"/>
    <property type="match status" value="1"/>
</dbReference>
<proteinExistence type="predicted"/>
<evidence type="ECO:0000313" key="2">
    <source>
        <dbReference type="EMBL" id="KAF1954252.1"/>
    </source>
</evidence>